<dbReference type="EMBL" id="CABPRJ010000018">
    <property type="protein sequence ID" value="VVC25709.1"/>
    <property type="molecule type" value="Genomic_DNA"/>
</dbReference>
<keyword evidence="2" id="KW-1185">Reference proteome</keyword>
<evidence type="ECO:0000313" key="2">
    <source>
        <dbReference type="Proteomes" id="UP000325440"/>
    </source>
</evidence>
<reference evidence="1 2" key="1">
    <citation type="submission" date="2019-08" db="EMBL/GenBank/DDBJ databases">
        <authorList>
            <person name="Alioto T."/>
            <person name="Alioto T."/>
            <person name="Gomez Garrido J."/>
        </authorList>
    </citation>
    <scope>NUCLEOTIDE SEQUENCE [LARGE SCALE GENOMIC DNA]</scope>
</reference>
<organism evidence="1 2">
    <name type="scientific">Cinara cedri</name>
    <dbReference type="NCBI Taxonomy" id="506608"/>
    <lineage>
        <taxon>Eukaryota</taxon>
        <taxon>Metazoa</taxon>
        <taxon>Ecdysozoa</taxon>
        <taxon>Arthropoda</taxon>
        <taxon>Hexapoda</taxon>
        <taxon>Insecta</taxon>
        <taxon>Pterygota</taxon>
        <taxon>Neoptera</taxon>
        <taxon>Paraneoptera</taxon>
        <taxon>Hemiptera</taxon>
        <taxon>Sternorrhyncha</taxon>
        <taxon>Aphidomorpha</taxon>
        <taxon>Aphidoidea</taxon>
        <taxon>Aphididae</taxon>
        <taxon>Lachninae</taxon>
        <taxon>Cinara</taxon>
    </lineage>
</organism>
<gene>
    <name evidence="1" type="ORF">CINCED_3A013546</name>
</gene>
<protein>
    <submittedName>
        <fullName evidence="1">Uncharacterized protein</fullName>
    </submittedName>
</protein>
<dbReference type="AlphaFoldDB" id="A0A5E4M1K9"/>
<name>A0A5E4M1K9_9HEMI</name>
<dbReference type="Proteomes" id="UP000325440">
    <property type="component" value="Unassembled WGS sequence"/>
</dbReference>
<sequence length="88" mass="9828">MFGCSDEIGLESSVLPISIISKLKTEEGLEAANTPVNTVDHSEFDETLIEEKNEKMKDNRINKIIAVRTESVVNLKIQVNHTKEASEK</sequence>
<evidence type="ECO:0000313" key="1">
    <source>
        <dbReference type="EMBL" id="VVC25709.1"/>
    </source>
</evidence>
<proteinExistence type="predicted"/>
<dbReference type="OrthoDB" id="10038074at2759"/>
<accession>A0A5E4M1K9</accession>